<keyword evidence="1" id="KW-1133">Transmembrane helix</keyword>
<dbReference type="SUPFAM" id="SSF74653">
    <property type="entry name" value="TolA/TonB C-terminal domain"/>
    <property type="match status" value="1"/>
</dbReference>
<dbReference type="RefSeq" id="WP_220636406.1">
    <property type="nucleotide sequence ID" value="NZ_CAJQUM010000001.1"/>
</dbReference>
<evidence type="ECO:0000256" key="1">
    <source>
        <dbReference type="SAM" id="Phobius"/>
    </source>
</evidence>
<name>A0A916J911_9PROT</name>
<dbReference type="Proteomes" id="UP000742786">
    <property type="component" value="Unassembled WGS sequence"/>
</dbReference>
<dbReference type="Gene3D" id="3.30.1150.10">
    <property type="match status" value="1"/>
</dbReference>
<comment type="caution">
    <text evidence="2">The sequence shown here is derived from an EMBL/GenBank/DDBJ whole genome shotgun (WGS) entry which is preliminary data.</text>
</comment>
<accession>A0A916J911</accession>
<keyword evidence="1" id="KW-0472">Membrane</keyword>
<sequence length="279" mass="30667">MEYLVHHEDHSFGLALAVSLALHALVLCIKLTSPVSAVRLQMNPGDSRLDVTLSKQESPTTAIPLPLHLPASPKEHRSKILTARPNNRIAAATESSPSWTVAEKDEMDQFLNGLAAQSKPRTGRELAQRALAMARIMAVPEQPDNEMKEMAQKFVNARVEPFSIEMYFDALFRKMNHSATMIPNEQRTKGRHVAAVRVVVNQDGSVKSFKVLWAADQQMEIAYIKAVVDLAAPFPVFPQDIRNATDSIVLQICIVPNSDGGGGGATFTRMSQGQSCRAR</sequence>
<evidence type="ECO:0000313" key="2">
    <source>
        <dbReference type="EMBL" id="CAG4884571.1"/>
    </source>
</evidence>
<proteinExistence type="predicted"/>
<dbReference type="EMBL" id="CAJQUM010000001">
    <property type="protein sequence ID" value="CAG4884571.1"/>
    <property type="molecule type" value="Genomic_DNA"/>
</dbReference>
<evidence type="ECO:0000313" key="3">
    <source>
        <dbReference type="Proteomes" id="UP000742786"/>
    </source>
</evidence>
<reference evidence="2" key="1">
    <citation type="submission" date="2021-04" db="EMBL/GenBank/DDBJ databases">
        <authorList>
            <person name="Hornung B."/>
        </authorList>
    </citation>
    <scope>NUCLEOTIDE SEQUENCE</scope>
    <source>
        <strain evidence="2">G5G6</strain>
    </source>
</reference>
<feature type="transmembrane region" description="Helical" evidence="1">
    <location>
        <begin position="12"/>
        <end position="32"/>
    </location>
</feature>
<dbReference type="AlphaFoldDB" id="A0A916J911"/>
<keyword evidence="3" id="KW-1185">Reference proteome</keyword>
<protein>
    <submittedName>
        <fullName evidence="2">Uncharacterized protein</fullName>
    </submittedName>
</protein>
<keyword evidence="1" id="KW-0812">Transmembrane</keyword>
<gene>
    <name evidence="2" type="ORF">GTOL_12454</name>
</gene>
<organism evidence="2 3">
    <name type="scientific">Georgfuchsia toluolica</name>
    <dbReference type="NCBI Taxonomy" id="424218"/>
    <lineage>
        <taxon>Bacteria</taxon>
        <taxon>Pseudomonadati</taxon>
        <taxon>Pseudomonadota</taxon>
        <taxon>Betaproteobacteria</taxon>
        <taxon>Nitrosomonadales</taxon>
        <taxon>Sterolibacteriaceae</taxon>
        <taxon>Georgfuchsia</taxon>
    </lineage>
</organism>